<dbReference type="AlphaFoldDB" id="A0A139REK6"/>
<dbReference type="RefSeq" id="WP_061863374.1">
    <property type="nucleotide sequence ID" value="NZ_KQ970819.1"/>
</dbReference>
<dbReference type="PATRIC" id="fig|68892.8.peg.1149"/>
<evidence type="ECO:0000313" key="1">
    <source>
        <dbReference type="EMBL" id="KXU13193.1"/>
    </source>
</evidence>
<proteinExistence type="predicted"/>
<evidence type="ECO:0000313" key="2">
    <source>
        <dbReference type="Proteomes" id="UP000072578"/>
    </source>
</evidence>
<dbReference type="EMBL" id="LQZF01000122">
    <property type="protein sequence ID" value="KXU13193.1"/>
    <property type="molecule type" value="Genomic_DNA"/>
</dbReference>
<sequence length="411" mass="48730">MGYNIYTNQEFKELANDGQINIMALFGNGVDIQLMEYLESQHRTSYQNFYDYLYHKNFDKDNMIFQKMTEDKKDNEKDPNIKQNWSDFENSLIEIFNQPGWLEIEKLTKDFTQFQIEFSNFLNEIVTPNMLARLGNDSTEKGIALNSFTRFLGDLDFINFNKLAFPRKTKVYSLFNWEILNFNYTSMLDNILSLDKGQFDPHPHKFADRQILFYPNPKDIENKLEEFFDCKTGEWIEGYVANPHLNKDTKYSSYLMINITHPHGYQNVPKSMLFGFDNGSQITQKNKRYLAKHFLKPYWAQNDRRYKSYFNDTDLFILYGLSIGNSDFWWWNNILNSILKTDAEMIIYNYNSSEESDEDTINRFIDVAKKEQLTAEDIEKLHKKIAVVQYDSKSKLHAFKLDNLVEVTPQS</sequence>
<organism evidence="1 2">
    <name type="scientific">Streptococcus infantis</name>
    <dbReference type="NCBI Taxonomy" id="68892"/>
    <lineage>
        <taxon>Bacteria</taxon>
        <taxon>Bacillati</taxon>
        <taxon>Bacillota</taxon>
        <taxon>Bacilli</taxon>
        <taxon>Lactobacillales</taxon>
        <taxon>Streptococcaceae</taxon>
        <taxon>Streptococcus</taxon>
    </lineage>
</organism>
<dbReference type="Pfam" id="PF14253">
    <property type="entry name" value="AbiH"/>
    <property type="match status" value="1"/>
</dbReference>
<dbReference type="Proteomes" id="UP000072578">
    <property type="component" value="Unassembled WGS sequence"/>
</dbReference>
<gene>
    <name evidence="1" type="ORF">SINDD18_01021</name>
</gene>
<protein>
    <submittedName>
        <fullName evidence="1">Uncharacterized protein</fullName>
    </submittedName>
</protein>
<reference evidence="1 2" key="1">
    <citation type="submission" date="2016-01" db="EMBL/GenBank/DDBJ databases">
        <title>Highly variable Streptococcus oralis are common among viridans streptococci isolated from primates.</title>
        <authorList>
            <person name="Denapaite D."/>
            <person name="Rieger M."/>
            <person name="Koendgen S."/>
            <person name="Brueckner R."/>
            <person name="Ochigava I."/>
            <person name="Kappeler P."/>
            <person name="Maetz-Rensing K."/>
            <person name="Leendertz F."/>
            <person name="Hakenbeck R."/>
        </authorList>
    </citation>
    <scope>NUCLEOTIDE SEQUENCE [LARGE SCALE GENOMIC DNA]</scope>
    <source>
        <strain evidence="1 2">DD18</strain>
    </source>
</reference>
<accession>A0A139REK6</accession>
<name>A0A139REK6_9STRE</name>
<dbReference type="InterPro" id="IPR025935">
    <property type="entry name" value="AbiH"/>
</dbReference>
<comment type="caution">
    <text evidence="1">The sequence shown here is derived from an EMBL/GenBank/DDBJ whole genome shotgun (WGS) entry which is preliminary data.</text>
</comment>